<gene>
    <name evidence="1" type="ORF">F7Q99_01460</name>
</gene>
<organism evidence="1 2">
    <name type="scientific">Streptomyces kaniharaensis</name>
    <dbReference type="NCBI Taxonomy" id="212423"/>
    <lineage>
        <taxon>Bacteria</taxon>
        <taxon>Bacillati</taxon>
        <taxon>Actinomycetota</taxon>
        <taxon>Actinomycetes</taxon>
        <taxon>Kitasatosporales</taxon>
        <taxon>Streptomycetaceae</taxon>
        <taxon>Streptomyces</taxon>
    </lineage>
</organism>
<dbReference type="OrthoDB" id="7432757at2"/>
<reference evidence="1 2" key="1">
    <citation type="submission" date="2019-09" db="EMBL/GenBank/DDBJ databases">
        <title>Genome Sequences of Streptomyces kaniharaensis ATCC 21070.</title>
        <authorList>
            <person name="Zhu W."/>
            <person name="De Crecy-Lagard V."/>
            <person name="Richards N.G."/>
        </authorList>
    </citation>
    <scope>NUCLEOTIDE SEQUENCE [LARGE SCALE GENOMIC DNA]</scope>
    <source>
        <strain evidence="1 2">SF-557</strain>
    </source>
</reference>
<evidence type="ECO:0000313" key="2">
    <source>
        <dbReference type="Proteomes" id="UP000450000"/>
    </source>
</evidence>
<name>A0A6N7KI28_9ACTN</name>
<keyword evidence="2" id="KW-1185">Reference proteome</keyword>
<proteinExistence type="predicted"/>
<comment type="caution">
    <text evidence="1">The sequence shown here is derived from an EMBL/GenBank/DDBJ whole genome shotgun (WGS) entry which is preliminary data.</text>
</comment>
<protein>
    <recommendedName>
        <fullName evidence="3">Thermostable hemolysin</fullName>
    </recommendedName>
</protein>
<accession>A0A6N7KI28</accession>
<dbReference type="Pfam" id="PF12261">
    <property type="entry name" value="T_hemolysin"/>
    <property type="match status" value="1"/>
</dbReference>
<dbReference type="AlphaFoldDB" id="A0A6N7KI28"/>
<dbReference type="EMBL" id="WBOF01000001">
    <property type="protein sequence ID" value="MQS10981.1"/>
    <property type="molecule type" value="Genomic_DNA"/>
</dbReference>
<dbReference type="Proteomes" id="UP000450000">
    <property type="component" value="Unassembled WGS sequence"/>
</dbReference>
<evidence type="ECO:0000313" key="1">
    <source>
        <dbReference type="EMBL" id="MQS10981.1"/>
    </source>
</evidence>
<sequence length="215" mass="23166">MQIGIAERTSTLWHDAVDLASEVYATQYGARVRPSPESFIVAQTDEGSGPTVLACAGLTFGATEPLFSERYLAGSLEEEIERALGVTVDRGGVVEVGSLATRERTVGLEVIRATPIIAWCLGMQFILATATKPLIKRLEQTGIGFVPLGPADPARLGSDEEVERWGSYYEQEPEVGVIPLNALERLFTDATGRYSMAGVAFTVKSDRKVATYAGH</sequence>
<dbReference type="InterPro" id="IPR022050">
    <property type="entry name" value="T_hemolysin"/>
</dbReference>
<evidence type="ECO:0008006" key="3">
    <source>
        <dbReference type="Google" id="ProtNLM"/>
    </source>
</evidence>